<feature type="compositionally biased region" description="Low complexity" evidence="12">
    <location>
        <begin position="977"/>
        <end position="989"/>
    </location>
</feature>
<evidence type="ECO:0000313" key="14">
    <source>
        <dbReference type="EMBL" id="CAL8113870.1"/>
    </source>
</evidence>
<dbReference type="Pfam" id="PF12851">
    <property type="entry name" value="Tet_JBP"/>
    <property type="match status" value="1"/>
</dbReference>
<feature type="compositionally biased region" description="Polar residues" evidence="12">
    <location>
        <begin position="996"/>
        <end position="1013"/>
    </location>
</feature>
<evidence type="ECO:0000256" key="4">
    <source>
        <dbReference type="ARBA" id="ARBA00022723"/>
    </source>
</evidence>
<proteinExistence type="inferred from homology"/>
<feature type="compositionally biased region" description="Low complexity" evidence="12">
    <location>
        <begin position="1132"/>
        <end position="1186"/>
    </location>
</feature>
<feature type="compositionally biased region" description="Low complexity" evidence="12">
    <location>
        <begin position="1270"/>
        <end position="1284"/>
    </location>
</feature>
<dbReference type="PANTHER" id="PTHR23358:SF6">
    <property type="entry name" value="METHYLCYTOSINE DIOXYGENASE TET"/>
    <property type="match status" value="1"/>
</dbReference>
<evidence type="ECO:0000256" key="2">
    <source>
        <dbReference type="ARBA" id="ARBA00007502"/>
    </source>
</evidence>
<evidence type="ECO:0000256" key="12">
    <source>
        <dbReference type="SAM" id="MobiDB-lite"/>
    </source>
</evidence>
<feature type="compositionally biased region" description="Acidic residues" evidence="12">
    <location>
        <begin position="612"/>
        <end position="624"/>
    </location>
</feature>
<evidence type="ECO:0000256" key="5">
    <source>
        <dbReference type="ARBA" id="ARBA00022833"/>
    </source>
</evidence>
<dbReference type="Proteomes" id="UP001642540">
    <property type="component" value="Unassembled WGS sequence"/>
</dbReference>
<dbReference type="InterPro" id="IPR040175">
    <property type="entry name" value="TET1/2/3"/>
</dbReference>
<evidence type="ECO:0000256" key="6">
    <source>
        <dbReference type="ARBA" id="ARBA00022964"/>
    </source>
</evidence>
<feature type="compositionally biased region" description="Polar residues" evidence="12">
    <location>
        <begin position="98"/>
        <end position="108"/>
    </location>
</feature>
<gene>
    <name evidence="14" type="ORF">ODALV1_LOCUS16209</name>
</gene>
<feature type="compositionally biased region" description="Low complexity" evidence="12">
    <location>
        <begin position="1326"/>
        <end position="1341"/>
    </location>
</feature>
<organism evidence="14 15">
    <name type="scientific">Orchesella dallaii</name>
    <dbReference type="NCBI Taxonomy" id="48710"/>
    <lineage>
        <taxon>Eukaryota</taxon>
        <taxon>Metazoa</taxon>
        <taxon>Ecdysozoa</taxon>
        <taxon>Arthropoda</taxon>
        <taxon>Hexapoda</taxon>
        <taxon>Collembola</taxon>
        <taxon>Entomobryomorpha</taxon>
        <taxon>Entomobryoidea</taxon>
        <taxon>Orchesellidae</taxon>
        <taxon>Orchesellinae</taxon>
        <taxon>Orchesella</taxon>
    </lineage>
</organism>
<keyword evidence="4 11" id="KW-0479">Metal-binding</keyword>
<feature type="compositionally biased region" description="Low complexity" evidence="12">
    <location>
        <begin position="1243"/>
        <end position="1259"/>
    </location>
</feature>
<comment type="cofactor">
    <cofactor evidence="11">
        <name>Fe(2+)</name>
        <dbReference type="ChEBI" id="CHEBI:29033"/>
    </cofactor>
    <text evidence="11">Binds 1 Fe(2+) ion per subunit.</text>
</comment>
<feature type="compositionally biased region" description="Low complexity" evidence="12">
    <location>
        <begin position="373"/>
        <end position="393"/>
    </location>
</feature>
<keyword evidence="8 11" id="KW-0408">Iron</keyword>
<evidence type="ECO:0000313" key="15">
    <source>
        <dbReference type="Proteomes" id="UP001642540"/>
    </source>
</evidence>
<comment type="function">
    <text evidence="11">Dioxygenase that catalyzes the conversion of the modified genomic base 5-methylcytosine (5mC) into 5-hydroxymethylcytosine (5hmC) and plays a key role in epigenetic chromatin reprogramming during embryonic development.</text>
</comment>
<comment type="catalytic activity">
    <reaction evidence="11">
        <text>a 5-methyl-2'-deoxycytidine in DNA + 2-oxoglutarate + O2 = a 5-hydroxymethyl-2'-deoxycytidine in DNA + succinate + CO2</text>
        <dbReference type="Rhea" id="RHEA:52636"/>
        <dbReference type="Rhea" id="RHEA-COMP:11370"/>
        <dbReference type="Rhea" id="RHEA-COMP:13315"/>
        <dbReference type="ChEBI" id="CHEBI:15379"/>
        <dbReference type="ChEBI" id="CHEBI:16526"/>
        <dbReference type="ChEBI" id="CHEBI:16810"/>
        <dbReference type="ChEBI" id="CHEBI:30031"/>
        <dbReference type="ChEBI" id="CHEBI:85454"/>
        <dbReference type="ChEBI" id="CHEBI:136731"/>
        <dbReference type="EC" id="1.14.11.80"/>
    </reaction>
</comment>
<dbReference type="EMBL" id="CAXLJM020000049">
    <property type="protein sequence ID" value="CAL8113870.1"/>
    <property type="molecule type" value="Genomic_DNA"/>
</dbReference>
<comment type="cofactor">
    <cofactor evidence="11">
        <name>Zn(2+)</name>
        <dbReference type="ChEBI" id="CHEBI:29105"/>
    </cofactor>
    <text evidence="11">The zinc ions have a structural role.</text>
</comment>
<sequence>MDGRGRQGSTSSGVPPSGPLGSMMPGYGYPGGSVTDLNAPPGQGFAPRDRFWTNSGNNPDPWSAPGHGYAPPLDLPPFGTTASPSASQSSSHSGYNSIPNIPSHSPYGNANLPGQQNGGGSSGSEMSYPGPSPPNPVQPVPLAASPYPPPPSSISPRRNYTPSTTPSPHVGNHNHGQQQQSPPNVNGLNGNGVNGASNHSSGSSNTGSPPNNNNSNTASGAFESYLNGEHQNGLENGHHRQAMLLGKNGPNGPTGHPNEVPGYLPHPRQSLHNSSRYPGDMKASDGDPNMMASYHQPPPPPPHHHQSQQQQMQQYYPHQQQGGYGYGSPYPPYPDPNYHNPPPPQQASQQHRRPFDPYQPYHQSGSYGNENQSYVSHSSEYSSPSDPNNGGNSVKLELLDGGNNTSVRKMENSMSLDNLGGGNKSSGNYTISSSDSSANNSNANNASSEPSLMSLSQSDHNSSPHGFDLHFPMPPPPPTSGGPIKPEEPNNNEKERETFLALGHPQSPSGNQRTGSPKEGLEKSKRFGSSPSRSEGGDRNNESGSNNEPPPKSPKHASLPPAPPVKKKRKKNKNKDNVNEKDKAHVKTEASTIKIKEEPKDSSETFHKIKVEEDENSENDDDEHGEQHDNIKKEKKDVPMVECGCFPADEVHAEPGPFYTQLGAAHSLSELREQIEQRTGFRGGQLRFEKVIYTGKEGKTSHGCPLAKWIIRRGSYEEQLLFLVKHRKGHKCSTAWIVICCVIWEGVPPHFSDNIYDTLVYKLNRFGIPTTRRSDTNEQRSCACQGVDPDTCGAAYSFGCAWSMFFNGCKYARSRNVRKFRLTEEHEESEMEEKLQHLATHLGPLYERVAPESFRNQVDHENEGLECRLGYRPGRPFSGVTVCMDYCSHAHKDAHNMTNGCTVTVSFTRNRTLSKGDDEQYHVFPLYKLDDTDEHGSKDGQKQKVKKGQLEILKKFPCKVRIRKVPLLPSRRRGKTKPPSSSSSSSSAKGSGGSSNTEGSVSSGAPINSSSKGAATEFSDPPPAKKEKVSLFNEHLSNGNASDPFGAENRFHPYPPAPPPVHNPFNAESPSGASSLWNHFGGGGGQGSTSQLSGSSSNASSSSPFRSYFEHSFPPNGPPGSSSGFGSGGGSSSSLSSLTELTNSTSSSRHGSSSGSLNGPGSGSLLSAGSPRDAPSSGSSGYTSMSPILPSFRHTFMTEGEGSMMSSMSSPGAATSPPDSTSSPRSAPPSSQQHGYHGGKGGSSHPSSSASSSGTSTSSNMPPSAFGALSDHSSSVYSSSFQPSQGGYPPGPAATSTSLGPPGGLYHPHPHNPCLPPSGLGGVPFSTSSMLGSSSYGQSGSSFGGHGAPPEPHFGMNPLNSWNSMAPGYASNYPSPYSYHAQGMNMGMGMGPSPNFGHHHPMSMNQYPSYPIHNQQSQLQSQWGAGPPLNPFAPPPMNMNLNMPPHPVHHPPPPPSCFVTPPKPKVIPEVNESFSDNEEAFKDSQIGGVAIALTHGSVILQCAKHELHATTALKNPNRLYPSRICLIFYQHKSMNNRFHGWSEWEKKIEAKKLQEVKLINQGKMEASPRKMKQLIKEGYLQDNA</sequence>
<dbReference type="InterPro" id="IPR024779">
    <property type="entry name" value="2OGFeDO_JBP1/TET_oxygenase_dom"/>
</dbReference>
<feature type="compositionally biased region" description="Polar residues" evidence="12">
    <location>
        <begin position="402"/>
        <end position="416"/>
    </location>
</feature>
<feature type="compositionally biased region" description="Basic residues" evidence="12">
    <location>
        <begin position="964"/>
        <end position="976"/>
    </location>
</feature>
<comment type="catalytic activity">
    <reaction evidence="10 11">
        <text>a 5-hydroxymethyl-2'-deoxycytidine in DNA + 2-oxoglutarate + O2 = a 5-formyl-2'-deoxycytidine in DNA + succinate + CO2 + H2O</text>
        <dbReference type="Rhea" id="RHEA:53828"/>
        <dbReference type="Rhea" id="RHEA-COMP:13315"/>
        <dbReference type="Rhea" id="RHEA-COMP:13656"/>
        <dbReference type="ChEBI" id="CHEBI:15377"/>
        <dbReference type="ChEBI" id="CHEBI:15379"/>
        <dbReference type="ChEBI" id="CHEBI:16526"/>
        <dbReference type="ChEBI" id="CHEBI:16810"/>
        <dbReference type="ChEBI" id="CHEBI:30031"/>
        <dbReference type="ChEBI" id="CHEBI:136731"/>
        <dbReference type="ChEBI" id="CHEBI:137731"/>
        <dbReference type="EC" id="1.14.11.80"/>
    </reaction>
</comment>
<feature type="compositionally biased region" description="Low complexity" evidence="12">
    <location>
        <begin position="307"/>
        <end position="321"/>
    </location>
</feature>
<evidence type="ECO:0000256" key="1">
    <source>
        <dbReference type="ARBA" id="ARBA00004286"/>
    </source>
</evidence>
<feature type="compositionally biased region" description="Low complexity" evidence="12">
    <location>
        <begin position="432"/>
        <end position="458"/>
    </location>
</feature>
<feature type="region of interest" description="Disordered" evidence="12">
    <location>
        <begin position="964"/>
        <end position="1355"/>
    </location>
</feature>
<evidence type="ECO:0000256" key="10">
    <source>
        <dbReference type="ARBA" id="ARBA00049431"/>
    </source>
</evidence>
<feature type="compositionally biased region" description="Low complexity" evidence="12">
    <location>
        <begin position="1088"/>
        <end position="1103"/>
    </location>
</feature>
<feature type="compositionally biased region" description="Pro residues" evidence="12">
    <location>
        <begin position="130"/>
        <end position="139"/>
    </location>
</feature>
<dbReference type="EC" id="1.14.11.80" evidence="11"/>
<feature type="compositionally biased region" description="Low complexity" evidence="12">
    <location>
        <begin position="171"/>
        <end position="188"/>
    </location>
</feature>
<evidence type="ECO:0000256" key="11">
    <source>
        <dbReference type="RuleBase" id="RU367064"/>
    </source>
</evidence>
<evidence type="ECO:0000256" key="9">
    <source>
        <dbReference type="ARBA" id="ARBA00047840"/>
    </source>
</evidence>
<feature type="compositionally biased region" description="Polar residues" evidence="12">
    <location>
        <begin position="361"/>
        <end position="372"/>
    </location>
</feature>
<comment type="caution">
    <text evidence="14">The sequence shown here is derived from an EMBL/GenBank/DDBJ whole genome shotgun (WGS) entry which is preliminary data.</text>
</comment>
<dbReference type="SMART" id="SM01333">
    <property type="entry name" value="Tet_JBP"/>
    <property type="match status" value="1"/>
</dbReference>
<accession>A0ABP1QYM6</accession>
<comment type="subcellular location">
    <subcellularLocation>
        <location evidence="1">Chromosome</location>
    </subcellularLocation>
</comment>
<reference evidence="14 15" key="1">
    <citation type="submission" date="2024-08" db="EMBL/GenBank/DDBJ databases">
        <authorList>
            <person name="Cucini C."/>
            <person name="Frati F."/>
        </authorList>
    </citation>
    <scope>NUCLEOTIDE SEQUENCE [LARGE SCALE GENOMIC DNA]</scope>
</reference>
<keyword evidence="5 11" id="KW-0862">Zinc</keyword>
<evidence type="ECO:0000256" key="3">
    <source>
        <dbReference type="ARBA" id="ARBA00022454"/>
    </source>
</evidence>
<feature type="compositionally biased region" description="Low complexity" evidence="12">
    <location>
        <begin position="194"/>
        <end position="220"/>
    </location>
</feature>
<feature type="compositionally biased region" description="Low complexity" evidence="12">
    <location>
        <begin position="83"/>
        <end position="97"/>
    </location>
</feature>
<feature type="region of interest" description="Disordered" evidence="12">
    <location>
        <begin position="1"/>
        <end position="633"/>
    </location>
</feature>
<feature type="domain" description="Methylcytosine dioxygenase TET1-3 oxygenase" evidence="13">
    <location>
        <begin position="801"/>
        <end position="1532"/>
    </location>
</feature>
<comment type="similarity">
    <text evidence="2 11">Belongs to the TET family.</text>
</comment>
<feature type="compositionally biased region" description="Basic and acidic residues" evidence="12">
    <location>
        <begin position="485"/>
        <end position="498"/>
    </location>
</feature>
<keyword evidence="15" id="KW-1185">Reference proteome</keyword>
<feature type="compositionally biased region" description="Basic and acidic residues" evidence="12">
    <location>
        <begin position="574"/>
        <end position="611"/>
    </location>
</feature>
<comment type="catalytic activity">
    <reaction evidence="9 11">
        <text>a 5-formyl-2'-deoxycytidine in DNA + 2-oxoglutarate + O2 = a 5-carboxyl-2'-deoxycytidine in DNA + succinate + CO2 + H(+)</text>
        <dbReference type="Rhea" id="RHEA:53832"/>
        <dbReference type="Rhea" id="RHEA-COMP:13656"/>
        <dbReference type="Rhea" id="RHEA-COMP:13657"/>
        <dbReference type="ChEBI" id="CHEBI:15378"/>
        <dbReference type="ChEBI" id="CHEBI:15379"/>
        <dbReference type="ChEBI" id="CHEBI:16526"/>
        <dbReference type="ChEBI" id="CHEBI:16810"/>
        <dbReference type="ChEBI" id="CHEBI:30031"/>
        <dbReference type="ChEBI" id="CHEBI:137731"/>
        <dbReference type="ChEBI" id="CHEBI:137732"/>
        <dbReference type="EC" id="1.14.11.80"/>
    </reaction>
</comment>
<feature type="compositionally biased region" description="Polar residues" evidence="12">
    <location>
        <begin position="1068"/>
        <end position="1077"/>
    </location>
</feature>
<protein>
    <recommendedName>
        <fullName evidence="11">Methylcytosine dioxygenase TET</fullName>
        <ecNumber evidence="11">1.14.11.80</ecNumber>
    </recommendedName>
</protein>
<feature type="compositionally biased region" description="Low complexity" evidence="12">
    <location>
        <begin position="8"/>
        <end position="27"/>
    </location>
</feature>
<keyword evidence="3" id="KW-0158">Chromosome</keyword>
<evidence type="ECO:0000256" key="8">
    <source>
        <dbReference type="ARBA" id="ARBA00023004"/>
    </source>
</evidence>
<evidence type="ECO:0000256" key="7">
    <source>
        <dbReference type="ARBA" id="ARBA00023002"/>
    </source>
</evidence>
<keyword evidence="6 11" id="KW-0223">Dioxygenase</keyword>
<feature type="compositionally biased region" description="Pro residues" evidence="12">
    <location>
        <begin position="1053"/>
        <end position="1062"/>
    </location>
</feature>
<feature type="compositionally biased region" description="Pro residues" evidence="12">
    <location>
        <begin position="329"/>
        <end position="345"/>
    </location>
</feature>
<dbReference type="PANTHER" id="PTHR23358">
    <property type="entry name" value="METHYLCYTOSINE DIOXYGENASE TET"/>
    <property type="match status" value="1"/>
</dbReference>
<evidence type="ECO:0000259" key="13">
    <source>
        <dbReference type="SMART" id="SM01333"/>
    </source>
</evidence>
<feature type="compositionally biased region" description="Low complexity" evidence="12">
    <location>
        <begin position="1197"/>
        <end position="1235"/>
    </location>
</feature>
<keyword evidence="7 11" id="KW-0560">Oxidoreductase</keyword>
<feature type="compositionally biased region" description="Polar residues" evidence="12">
    <location>
        <begin position="158"/>
        <end position="167"/>
    </location>
</feature>
<name>A0ABP1QYM6_9HEXA</name>
<feature type="compositionally biased region" description="Polar residues" evidence="12">
    <location>
        <begin position="506"/>
        <end position="515"/>
    </location>
</feature>
<dbReference type="InterPro" id="IPR046942">
    <property type="entry name" value="TET_oxygenase"/>
</dbReference>